<dbReference type="EMBL" id="DF973943">
    <property type="protein sequence ID" value="GAU42837.1"/>
    <property type="molecule type" value="Genomic_DNA"/>
</dbReference>
<name>A0A2Z6PFI9_TRISU</name>
<proteinExistence type="predicted"/>
<gene>
    <name evidence="1" type="ORF">TSUD_387300</name>
</gene>
<keyword evidence="2" id="KW-1185">Reference proteome</keyword>
<reference evidence="2" key="1">
    <citation type="journal article" date="2017" name="Front. Plant Sci.">
        <title>Climate Clever Clovers: New Paradigm to Reduce the Environmental Footprint of Ruminants by Breeding Low Methanogenic Forages Utilizing Haplotype Variation.</title>
        <authorList>
            <person name="Kaur P."/>
            <person name="Appels R."/>
            <person name="Bayer P.E."/>
            <person name="Keeble-Gagnere G."/>
            <person name="Wang J."/>
            <person name="Hirakawa H."/>
            <person name="Shirasawa K."/>
            <person name="Vercoe P."/>
            <person name="Stefanova K."/>
            <person name="Durmic Z."/>
            <person name="Nichols P."/>
            <person name="Revell C."/>
            <person name="Isobe S.N."/>
            <person name="Edwards D."/>
            <person name="Erskine W."/>
        </authorList>
    </citation>
    <scope>NUCLEOTIDE SEQUENCE [LARGE SCALE GENOMIC DNA]</scope>
    <source>
        <strain evidence="2">cv. Daliak</strain>
    </source>
</reference>
<dbReference type="OrthoDB" id="607498at2759"/>
<dbReference type="AlphaFoldDB" id="A0A2Z6PFI9"/>
<evidence type="ECO:0000313" key="1">
    <source>
        <dbReference type="EMBL" id="GAU42837.1"/>
    </source>
</evidence>
<organism evidence="1 2">
    <name type="scientific">Trifolium subterraneum</name>
    <name type="common">Subterranean clover</name>
    <dbReference type="NCBI Taxonomy" id="3900"/>
    <lineage>
        <taxon>Eukaryota</taxon>
        <taxon>Viridiplantae</taxon>
        <taxon>Streptophyta</taxon>
        <taxon>Embryophyta</taxon>
        <taxon>Tracheophyta</taxon>
        <taxon>Spermatophyta</taxon>
        <taxon>Magnoliopsida</taxon>
        <taxon>eudicotyledons</taxon>
        <taxon>Gunneridae</taxon>
        <taxon>Pentapetalae</taxon>
        <taxon>rosids</taxon>
        <taxon>fabids</taxon>
        <taxon>Fabales</taxon>
        <taxon>Fabaceae</taxon>
        <taxon>Papilionoideae</taxon>
        <taxon>50 kb inversion clade</taxon>
        <taxon>NPAAA clade</taxon>
        <taxon>Hologalegina</taxon>
        <taxon>IRL clade</taxon>
        <taxon>Trifolieae</taxon>
        <taxon>Trifolium</taxon>
    </lineage>
</organism>
<dbReference type="Proteomes" id="UP000242715">
    <property type="component" value="Unassembled WGS sequence"/>
</dbReference>
<accession>A0A2Z6PFI9</accession>
<evidence type="ECO:0000313" key="2">
    <source>
        <dbReference type="Proteomes" id="UP000242715"/>
    </source>
</evidence>
<protein>
    <submittedName>
        <fullName evidence="1">Uncharacterized protein</fullName>
    </submittedName>
</protein>
<sequence length="96" mass="10969">MTLPLYIGGGLTAWLVHIWKNSSQRSSPLHLSRHRSKFPLVGQHSYQGPSLWEDFKSYAALEDTSCNGKYTVQAKRVYTILLIPRNLLLPFIAHFV</sequence>